<evidence type="ECO:0000313" key="3">
    <source>
        <dbReference type="Proteomes" id="UP000031036"/>
    </source>
</evidence>
<comment type="caution">
    <text evidence="2">The sequence shown here is derived from an EMBL/GenBank/DDBJ whole genome shotgun (WGS) entry which is preliminary data.</text>
</comment>
<dbReference type="AlphaFoldDB" id="A0A0B2VBY9"/>
<protein>
    <submittedName>
        <fullName evidence="2">Uncharacterized protein</fullName>
    </submittedName>
</protein>
<reference evidence="2 3" key="1">
    <citation type="submission" date="2014-11" db="EMBL/GenBank/DDBJ databases">
        <title>Genetic blueprint of the zoonotic pathogen Toxocara canis.</title>
        <authorList>
            <person name="Zhu X.-Q."/>
            <person name="Korhonen P.K."/>
            <person name="Cai H."/>
            <person name="Young N.D."/>
            <person name="Nejsum P."/>
            <person name="von Samson-Himmelstjerna G."/>
            <person name="Boag P.R."/>
            <person name="Tan P."/>
            <person name="Li Q."/>
            <person name="Min J."/>
            <person name="Yang Y."/>
            <person name="Wang X."/>
            <person name="Fang X."/>
            <person name="Hall R.S."/>
            <person name="Hofmann A."/>
            <person name="Sternberg P.W."/>
            <person name="Jex A.R."/>
            <person name="Gasser R.B."/>
        </authorList>
    </citation>
    <scope>NUCLEOTIDE SEQUENCE [LARGE SCALE GENOMIC DNA]</scope>
    <source>
        <strain evidence="2">PN_DK_2014</strain>
    </source>
</reference>
<dbReference type="Proteomes" id="UP000031036">
    <property type="component" value="Unassembled WGS sequence"/>
</dbReference>
<gene>
    <name evidence="2" type="ORF">Tcan_01989</name>
</gene>
<accession>A0A0B2VBY9</accession>
<proteinExistence type="predicted"/>
<feature type="region of interest" description="Disordered" evidence="1">
    <location>
        <begin position="1"/>
        <end position="36"/>
    </location>
</feature>
<evidence type="ECO:0000256" key="1">
    <source>
        <dbReference type="SAM" id="MobiDB-lite"/>
    </source>
</evidence>
<keyword evidence="3" id="KW-1185">Reference proteome</keyword>
<sequence length="117" mass="12807">MPSQNASPIPPQSTQQITQAPPPYTRPALMNAPIASGAPTQFHVTSSTHMVAVDHEKAETSSVGFQQSSQPTPKEQYRLLKKRFKFLVYKEGRDGGGGIRYQRSSPLVLISVARVSK</sequence>
<evidence type="ECO:0000313" key="2">
    <source>
        <dbReference type="EMBL" id="KHN79018.1"/>
    </source>
</evidence>
<organism evidence="2 3">
    <name type="scientific">Toxocara canis</name>
    <name type="common">Canine roundworm</name>
    <dbReference type="NCBI Taxonomy" id="6265"/>
    <lineage>
        <taxon>Eukaryota</taxon>
        <taxon>Metazoa</taxon>
        <taxon>Ecdysozoa</taxon>
        <taxon>Nematoda</taxon>
        <taxon>Chromadorea</taxon>
        <taxon>Rhabditida</taxon>
        <taxon>Spirurina</taxon>
        <taxon>Ascaridomorpha</taxon>
        <taxon>Ascaridoidea</taxon>
        <taxon>Toxocaridae</taxon>
        <taxon>Toxocara</taxon>
    </lineage>
</organism>
<dbReference type="EMBL" id="JPKZ01001951">
    <property type="protein sequence ID" value="KHN79018.1"/>
    <property type="molecule type" value="Genomic_DNA"/>
</dbReference>
<name>A0A0B2VBY9_TOXCA</name>